<dbReference type="EMBL" id="JAGGLV010000003">
    <property type="protein sequence ID" value="MBP2111066.1"/>
    <property type="molecule type" value="Genomic_DNA"/>
</dbReference>
<gene>
    <name evidence="2" type="ORF">J2Z70_001207</name>
</gene>
<protein>
    <submittedName>
        <fullName evidence="2">RimJ/RimL family protein N-acetyltransferase</fullName>
    </submittedName>
</protein>
<dbReference type="InterPro" id="IPR000182">
    <property type="entry name" value="GNAT_dom"/>
</dbReference>
<accession>A0ABS4NNN5</accession>
<dbReference type="PANTHER" id="PTHR43610">
    <property type="entry name" value="BLL6696 PROTEIN"/>
    <property type="match status" value="1"/>
</dbReference>
<evidence type="ECO:0000259" key="1">
    <source>
        <dbReference type="PROSITE" id="PS51186"/>
    </source>
</evidence>
<evidence type="ECO:0000313" key="3">
    <source>
        <dbReference type="Proteomes" id="UP000773462"/>
    </source>
</evidence>
<dbReference type="Proteomes" id="UP000773462">
    <property type="component" value="Unassembled WGS sequence"/>
</dbReference>
<evidence type="ECO:0000313" key="2">
    <source>
        <dbReference type="EMBL" id="MBP2111066.1"/>
    </source>
</evidence>
<dbReference type="Gene3D" id="3.40.630.30">
    <property type="match status" value="1"/>
</dbReference>
<reference evidence="2 3" key="1">
    <citation type="submission" date="2021-03" db="EMBL/GenBank/DDBJ databases">
        <title>Genomic Encyclopedia of Type Strains, Phase IV (KMG-IV): sequencing the most valuable type-strain genomes for metagenomic binning, comparative biology and taxonomic classification.</title>
        <authorList>
            <person name="Goeker M."/>
        </authorList>
    </citation>
    <scope>NUCLEOTIDE SEQUENCE [LARGE SCALE GENOMIC DNA]</scope>
    <source>
        <strain evidence="2 3">DSM 101953</strain>
    </source>
</reference>
<dbReference type="PROSITE" id="PS51186">
    <property type="entry name" value="GNAT"/>
    <property type="match status" value="1"/>
</dbReference>
<dbReference type="PANTHER" id="PTHR43610:SF1">
    <property type="entry name" value="N-ACETYLTRANSFERASE DOMAIN-CONTAINING PROTEIN"/>
    <property type="match status" value="1"/>
</dbReference>
<dbReference type="RefSeq" id="WP_209870404.1">
    <property type="nucleotide sequence ID" value="NZ_JAGGLV010000003.1"/>
</dbReference>
<sequence length="198" mass="22718">MTVLEAGQLAGNVIRLVPLAEEHKLELKNLLHNPLIWEYTWRQISSEEEAGQLVDTALKNQAAGKDMPYVMIEQPSGRIVGTTRLMHLDRTHRNAEIGCTWISPEYWRTAVNTESKLLLLQYAFEVLGLIRVDFSIVSHNLRSQRAIERIGAVREGILRKHRITADGTVMDNVLYSIIDEEWPAVKKNLLYLVNEKYK</sequence>
<dbReference type="SUPFAM" id="SSF55729">
    <property type="entry name" value="Acyl-CoA N-acyltransferases (Nat)"/>
    <property type="match status" value="1"/>
</dbReference>
<dbReference type="InterPro" id="IPR016181">
    <property type="entry name" value="Acyl_CoA_acyltransferase"/>
</dbReference>
<organism evidence="2 3">
    <name type="scientific">Paenibacillus silagei</name>
    <dbReference type="NCBI Taxonomy" id="1670801"/>
    <lineage>
        <taxon>Bacteria</taxon>
        <taxon>Bacillati</taxon>
        <taxon>Bacillota</taxon>
        <taxon>Bacilli</taxon>
        <taxon>Bacillales</taxon>
        <taxon>Paenibacillaceae</taxon>
        <taxon>Paenibacillus</taxon>
    </lineage>
</organism>
<name>A0ABS4NNN5_9BACL</name>
<dbReference type="Pfam" id="PF13302">
    <property type="entry name" value="Acetyltransf_3"/>
    <property type="match status" value="1"/>
</dbReference>
<comment type="caution">
    <text evidence="2">The sequence shown here is derived from an EMBL/GenBank/DDBJ whole genome shotgun (WGS) entry which is preliminary data.</text>
</comment>
<keyword evidence="3" id="KW-1185">Reference proteome</keyword>
<proteinExistence type="predicted"/>
<feature type="domain" description="N-acetyltransferase" evidence="1">
    <location>
        <begin position="14"/>
        <end position="175"/>
    </location>
</feature>